<feature type="compositionally biased region" description="Low complexity" evidence="5">
    <location>
        <begin position="736"/>
        <end position="761"/>
    </location>
</feature>
<evidence type="ECO:0000313" key="8">
    <source>
        <dbReference type="EMBL" id="KAK0511819.1"/>
    </source>
</evidence>
<feature type="region of interest" description="Disordered" evidence="5">
    <location>
        <begin position="248"/>
        <end position="307"/>
    </location>
</feature>
<dbReference type="Proteomes" id="UP001166286">
    <property type="component" value="Unassembled WGS sequence"/>
</dbReference>
<comment type="caution">
    <text evidence="8">The sequence shown here is derived from an EMBL/GenBank/DDBJ whole genome shotgun (WGS) entry which is preliminary data.</text>
</comment>
<accession>A0AA39R1C4</accession>
<evidence type="ECO:0000256" key="3">
    <source>
        <dbReference type="ARBA" id="ARBA00022989"/>
    </source>
</evidence>
<organism evidence="8 9">
    <name type="scientific">Cladonia borealis</name>
    <dbReference type="NCBI Taxonomy" id="184061"/>
    <lineage>
        <taxon>Eukaryota</taxon>
        <taxon>Fungi</taxon>
        <taxon>Dikarya</taxon>
        <taxon>Ascomycota</taxon>
        <taxon>Pezizomycotina</taxon>
        <taxon>Lecanoromycetes</taxon>
        <taxon>OSLEUM clade</taxon>
        <taxon>Lecanoromycetidae</taxon>
        <taxon>Lecanorales</taxon>
        <taxon>Lecanorineae</taxon>
        <taxon>Cladoniaceae</taxon>
        <taxon>Cladonia</taxon>
    </lineage>
</organism>
<feature type="compositionally biased region" description="Polar residues" evidence="5">
    <location>
        <begin position="263"/>
        <end position="290"/>
    </location>
</feature>
<sequence>MEKNQIDLIILSPSPEVNKLTFPAISTATTVSELREKISSAAVTHPAPARQRLIYRGHALIDAKKTLKEIFTQDIIDSSDTLSLHLVLPPETAAQPSRSSTPASVPGQGQRSRTPQHVHNNLDVSGSPTSSQQSNHHGQIPHDASQGNGPSMLNPPIPAFQTQHGHGHHHHPHVHAHGHFANGQFPPQLQQAFAQFHAVNQQLAAQLAAIGNNPAAQGVQSNQAQGQPLQQPFHAFNQAHYPHTIPQNQHARAAGAQQGMRGSPQQSGSSDTLPPPSQAENAPAQNVTQAPTPPPGPPNTNTIVRENVGPNGERWQMIVQSGPVNMNPIALGSTRANQFLSQPPNAVRDHLGHNMGLIQLNSSLSAIEAAVNTGNLPPESVFDQARETLNVIPDVQEDFRDQMRRRIGNLADRANQLRRSSQDTFIREAHERAETHRGTQGAESTGVYVLSSPSGPQALLVSPSGLYTTPWQFPALGTITPYSSTNYAPNSTAHPQPLTQNNVTNRQQPQADAVQVAQVHQQVPQQAGPAHIAQVQQQQPPNQARDLLRILLPLGGHLWLIIRLFGFVYFFTAGAGWRRTILLGLLAMLVFIAQTGIFRPIVLGIWDPIRRHAEGLVPLVGNERPQAGVVRNRDNANTGGTGPTNREHTPSLAHQALLQARERQNGNIVRQSIRRVERAIALFVASLIPGVGERHIAAREAARELMEETGLALDRIDREERERREREEAEQRPEADAPGPSAAAASSAAAGPNAESSAAGGQDQTAQRPLVEI</sequence>
<feature type="domain" description="Ubiquitin-like" evidence="7">
    <location>
        <begin position="6"/>
        <end position="74"/>
    </location>
</feature>
<feature type="region of interest" description="Disordered" evidence="5">
    <location>
        <begin position="91"/>
        <end position="184"/>
    </location>
</feature>
<feature type="transmembrane region" description="Helical" evidence="6">
    <location>
        <begin position="583"/>
        <end position="606"/>
    </location>
</feature>
<dbReference type="SUPFAM" id="SSF54236">
    <property type="entry name" value="Ubiquitin-like"/>
    <property type="match status" value="1"/>
</dbReference>
<gene>
    <name evidence="8" type="ORF">JMJ35_005669</name>
</gene>
<reference evidence="8" key="1">
    <citation type="submission" date="2023-03" db="EMBL/GenBank/DDBJ databases">
        <title>Complete genome of Cladonia borealis.</title>
        <authorList>
            <person name="Park H."/>
        </authorList>
    </citation>
    <scope>NUCLEOTIDE SEQUENCE</scope>
    <source>
        <strain evidence="8">ANT050790</strain>
    </source>
</reference>
<dbReference type="InterPro" id="IPR000626">
    <property type="entry name" value="Ubiquitin-like_dom"/>
</dbReference>
<dbReference type="AlphaFoldDB" id="A0AA39R1C4"/>
<evidence type="ECO:0000256" key="2">
    <source>
        <dbReference type="ARBA" id="ARBA00022692"/>
    </source>
</evidence>
<evidence type="ECO:0000256" key="5">
    <source>
        <dbReference type="SAM" id="MobiDB-lite"/>
    </source>
</evidence>
<dbReference type="InterPro" id="IPR029071">
    <property type="entry name" value="Ubiquitin-like_domsf"/>
</dbReference>
<protein>
    <recommendedName>
        <fullName evidence="7">Ubiquitin-like domain-containing protein</fullName>
    </recommendedName>
</protein>
<comment type="subcellular location">
    <subcellularLocation>
        <location evidence="1">Membrane</location>
    </subcellularLocation>
</comment>
<keyword evidence="4 6" id="KW-0472">Membrane</keyword>
<dbReference type="InterPro" id="IPR039751">
    <property type="entry name" value="HERPUD1/2"/>
</dbReference>
<dbReference type="PANTHER" id="PTHR12943:SF27">
    <property type="entry name" value="HOMOCYSTEINE-INDUCED ENDOPLASMIC RETICULUM PROTEIN, ISOFORM A"/>
    <property type="match status" value="1"/>
</dbReference>
<feature type="compositionally biased region" description="Basic residues" evidence="5">
    <location>
        <begin position="165"/>
        <end position="178"/>
    </location>
</feature>
<dbReference type="GO" id="GO:0030968">
    <property type="term" value="P:endoplasmic reticulum unfolded protein response"/>
    <property type="evidence" value="ECO:0007669"/>
    <property type="project" value="TreeGrafter"/>
</dbReference>
<evidence type="ECO:0000256" key="4">
    <source>
        <dbReference type="ARBA" id="ARBA00023136"/>
    </source>
</evidence>
<dbReference type="Gene3D" id="3.10.20.90">
    <property type="entry name" value="Phosphatidylinositol 3-kinase Catalytic Subunit, Chain A, domain 1"/>
    <property type="match status" value="1"/>
</dbReference>
<feature type="compositionally biased region" description="Polar residues" evidence="5">
    <location>
        <begin position="94"/>
        <end position="137"/>
    </location>
</feature>
<evidence type="ECO:0000256" key="1">
    <source>
        <dbReference type="ARBA" id="ARBA00004370"/>
    </source>
</evidence>
<feature type="transmembrane region" description="Helical" evidence="6">
    <location>
        <begin position="550"/>
        <end position="571"/>
    </location>
</feature>
<feature type="region of interest" description="Disordered" evidence="5">
    <location>
        <begin position="713"/>
        <end position="773"/>
    </location>
</feature>
<feature type="region of interest" description="Disordered" evidence="5">
    <location>
        <begin position="630"/>
        <end position="649"/>
    </location>
</feature>
<feature type="compositionally biased region" description="Basic and acidic residues" evidence="5">
    <location>
        <begin position="714"/>
        <end position="735"/>
    </location>
</feature>
<name>A0AA39R1C4_9LECA</name>
<evidence type="ECO:0000256" key="6">
    <source>
        <dbReference type="SAM" id="Phobius"/>
    </source>
</evidence>
<proteinExistence type="predicted"/>
<evidence type="ECO:0000313" key="9">
    <source>
        <dbReference type="Proteomes" id="UP001166286"/>
    </source>
</evidence>
<evidence type="ECO:0000259" key="7">
    <source>
        <dbReference type="PROSITE" id="PS50053"/>
    </source>
</evidence>
<dbReference type="EMBL" id="JAFEKC020000012">
    <property type="protein sequence ID" value="KAK0511819.1"/>
    <property type="molecule type" value="Genomic_DNA"/>
</dbReference>
<keyword evidence="3 6" id="KW-1133">Transmembrane helix</keyword>
<keyword evidence="2 6" id="KW-0812">Transmembrane</keyword>
<dbReference type="GO" id="GO:0016020">
    <property type="term" value="C:membrane"/>
    <property type="evidence" value="ECO:0007669"/>
    <property type="project" value="UniProtKB-SubCell"/>
</dbReference>
<feature type="compositionally biased region" description="Low complexity" evidence="5">
    <location>
        <begin position="248"/>
        <end position="258"/>
    </location>
</feature>
<keyword evidence="9" id="KW-1185">Reference proteome</keyword>
<dbReference type="PROSITE" id="PS50053">
    <property type="entry name" value="UBIQUITIN_2"/>
    <property type="match status" value="1"/>
</dbReference>
<dbReference type="PANTHER" id="PTHR12943">
    <property type="entry name" value="HOMOCYSTEINE-RESPONSIVE ENDOPLASMIC RETICULUM-RESIDENT UNIQUITIN-LIKE DOMAIN HERPUD PROTEIN FAMILY MEMBER"/>
    <property type="match status" value="1"/>
</dbReference>